<reference evidence="1 2" key="1">
    <citation type="submission" date="2021-05" db="EMBL/GenBank/DDBJ databases">
        <title>A Polyphasic approach of four new species of the genus Ohtaekwangia: Ohtaekwangia histidinii sp. nov., Ohtaekwangia cretensis sp. nov., Ohtaekwangia indiensis sp. nov., Ohtaekwangia reichenbachii sp. nov. from diverse environment.</title>
        <authorList>
            <person name="Octaviana S."/>
        </authorList>
    </citation>
    <scope>NUCLEOTIDE SEQUENCE [LARGE SCALE GENOMIC DNA]</scope>
    <source>
        <strain evidence="1 2">PWU4</strain>
    </source>
</reference>
<dbReference type="RefSeq" id="WP_254164682.1">
    <property type="nucleotide sequence ID" value="NZ_JAHESF010000015.1"/>
</dbReference>
<dbReference type="EMBL" id="JAHESF010000015">
    <property type="protein sequence ID" value="MBT1698484.1"/>
    <property type="molecule type" value="Genomic_DNA"/>
</dbReference>
<proteinExistence type="predicted"/>
<accession>A0AAP2GJY5</accession>
<protein>
    <recommendedName>
        <fullName evidence="3">DUF2116 family Zn-ribbon domain-containing protein</fullName>
    </recommendedName>
</protein>
<dbReference type="AlphaFoldDB" id="A0AAP2GJY5"/>
<gene>
    <name evidence="1" type="ORF">KK083_16455</name>
</gene>
<evidence type="ECO:0000313" key="1">
    <source>
        <dbReference type="EMBL" id="MBT1698484.1"/>
    </source>
</evidence>
<evidence type="ECO:0008006" key="3">
    <source>
        <dbReference type="Google" id="ProtNLM"/>
    </source>
</evidence>
<keyword evidence="2" id="KW-1185">Reference proteome</keyword>
<sequence length="122" mass="14231">MPSPQEKLCLECQAAFRGRIDKKFCSDTCRIAYNNRLNSHDIGYMRNVNNILRRNRRILMALNPDGTSRVSQDKLASRGFNFNYFTSIDTTKGGAQYFYCYEHGYLPLEKEQCLLVIKKDFN</sequence>
<dbReference type="Proteomes" id="UP001319200">
    <property type="component" value="Unassembled WGS sequence"/>
</dbReference>
<organism evidence="1 2">
    <name type="scientific">Chryseosolibacter histidini</name>
    <dbReference type="NCBI Taxonomy" id="2782349"/>
    <lineage>
        <taxon>Bacteria</taxon>
        <taxon>Pseudomonadati</taxon>
        <taxon>Bacteroidota</taxon>
        <taxon>Cytophagia</taxon>
        <taxon>Cytophagales</taxon>
        <taxon>Chryseotaleaceae</taxon>
        <taxon>Chryseosolibacter</taxon>
    </lineage>
</organism>
<evidence type="ECO:0000313" key="2">
    <source>
        <dbReference type="Proteomes" id="UP001319200"/>
    </source>
</evidence>
<comment type="caution">
    <text evidence="1">The sequence shown here is derived from an EMBL/GenBank/DDBJ whole genome shotgun (WGS) entry which is preliminary data.</text>
</comment>
<name>A0AAP2GJY5_9BACT</name>